<feature type="region of interest" description="Disordered" evidence="2">
    <location>
        <begin position="89"/>
        <end position="109"/>
    </location>
</feature>
<keyword evidence="1" id="KW-0175">Coiled coil</keyword>
<dbReference type="Ensembl" id="ENSSFAT00005037317.1">
    <property type="protein sequence ID" value="ENSSFAP00005035963.1"/>
    <property type="gene ID" value="ENSSFAG00005018196.1"/>
</dbReference>
<reference evidence="4" key="2">
    <citation type="submission" date="2025-08" db="UniProtKB">
        <authorList>
            <consortium name="Ensembl"/>
        </authorList>
    </citation>
    <scope>IDENTIFICATION</scope>
</reference>
<evidence type="ECO:0000256" key="1">
    <source>
        <dbReference type="SAM" id="Coils"/>
    </source>
</evidence>
<protein>
    <recommendedName>
        <fullName evidence="3">FAM50A/XAP5 C-terminal domain-containing protein</fullName>
    </recommendedName>
</protein>
<reference evidence="4" key="3">
    <citation type="submission" date="2025-09" db="UniProtKB">
        <authorList>
            <consortium name="Ensembl"/>
        </authorList>
    </citation>
    <scope>IDENTIFICATION</scope>
</reference>
<dbReference type="AlphaFoldDB" id="A0A672I2Z7"/>
<dbReference type="InParanoid" id="A0A672I2Z7"/>
<gene>
    <name evidence="4" type="primary">fam50a</name>
</gene>
<dbReference type="PANTHER" id="PTHR12722:SF0">
    <property type="entry name" value="PROTEIN FAM50A"/>
    <property type="match status" value="1"/>
</dbReference>
<dbReference type="FunCoup" id="A0A672I2Z7">
    <property type="interactions" value="1082"/>
</dbReference>
<sequence length="438" mass="51494">MAQYKGAASEAGRAMQLMKKREKEREQLEQLKQKIAEDNMVKSNIDKKFSAHYDAVEAELKSSTVGLVTLNDMKAKQEALVKEREKQLAKKEQSKELQLKLEKQKEKKRKEEQKRKIACLSFNTEEDEEEEENEEEEQDCEYWSVSVDILPHFYSSVKKKRLGKNPFVDTSFLPDRDREEEENRMREELRQEWELKQEKIKSEEIEITFSYWDGSGHRKTVKMKKGNTIQNFLQKALEVLRKDFSELRSAGVEQLMYIKEDLIIPHHHSFYDFIVTKARGKSGPLFSFDVHDDIRLVNDATVEKDESHAGKVVLRSWYEKNKHIFPASRWEPYDPEKKWDKYTVRVASAARPRSWNAFKEKPPILLFVFDVGKQVLERIRDQLKAFTLKGVVKFLDAVHMLDIQQMPAAVLLHKSSHEPHFIRKSNKSNKLLCETAET</sequence>
<dbReference type="PANTHER" id="PTHR12722">
    <property type="entry name" value="XAP-5 PROTEIN-RELATED"/>
    <property type="match status" value="1"/>
</dbReference>
<keyword evidence="5" id="KW-1185">Reference proteome</keyword>
<dbReference type="Proteomes" id="UP000472267">
    <property type="component" value="Chromosome 20"/>
</dbReference>
<evidence type="ECO:0000259" key="3">
    <source>
        <dbReference type="Pfam" id="PF04921"/>
    </source>
</evidence>
<feature type="coiled-coil region" evidence="1">
    <location>
        <begin position="178"/>
        <end position="206"/>
    </location>
</feature>
<dbReference type="InterPro" id="IPR048337">
    <property type="entry name" value="FAM50A/XAP5_C"/>
</dbReference>
<dbReference type="GO" id="GO:0006325">
    <property type="term" value="P:chromatin organization"/>
    <property type="evidence" value="ECO:0007669"/>
    <property type="project" value="TreeGrafter"/>
</dbReference>
<evidence type="ECO:0000313" key="4">
    <source>
        <dbReference type="Ensembl" id="ENSSFAP00005035963.1"/>
    </source>
</evidence>
<dbReference type="InterPro" id="IPR007005">
    <property type="entry name" value="XAP5"/>
</dbReference>
<dbReference type="Pfam" id="PF04921">
    <property type="entry name" value="XAP5"/>
    <property type="match status" value="1"/>
</dbReference>
<dbReference type="GO" id="GO:0005634">
    <property type="term" value="C:nucleus"/>
    <property type="evidence" value="ECO:0007669"/>
    <property type="project" value="InterPro"/>
</dbReference>
<evidence type="ECO:0000256" key="2">
    <source>
        <dbReference type="SAM" id="MobiDB-lite"/>
    </source>
</evidence>
<name>A0A672I2Z7_SALFA</name>
<accession>A0A672I2Z7</accession>
<feature type="domain" description="FAM50A/XAP5 C-terminal" evidence="3">
    <location>
        <begin position="203"/>
        <end position="343"/>
    </location>
</feature>
<organism evidence="4 5">
    <name type="scientific">Salarias fasciatus</name>
    <name type="common">Jewelled blenny</name>
    <name type="synonym">Blennius fasciatus</name>
    <dbReference type="NCBI Taxonomy" id="181472"/>
    <lineage>
        <taxon>Eukaryota</taxon>
        <taxon>Metazoa</taxon>
        <taxon>Chordata</taxon>
        <taxon>Craniata</taxon>
        <taxon>Vertebrata</taxon>
        <taxon>Euteleostomi</taxon>
        <taxon>Actinopterygii</taxon>
        <taxon>Neopterygii</taxon>
        <taxon>Teleostei</taxon>
        <taxon>Neoteleostei</taxon>
        <taxon>Acanthomorphata</taxon>
        <taxon>Ovalentaria</taxon>
        <taxon>Blenniimorphae</taxon>
        <taxon>Blenniiformes</taxon>
        <taxon>Blennioidei</taxon>
        <taxon>Blenniidae</taxon>
        <taxon>Salariinae</taxon>
        <taxon>Salarias</taxon>
    </lineage>
</organism>
<proteinExistence type="predicted"/>
<evidence type="ECO:0000313" key="5">
    <source>
        <dbReference type="Proteomes" id="UP000472267"/>
    </source>
</evidence>
<reference evidence="4" key="1">
    <citation type="submission" date="2019-06" db="EMBL/GenBank/DDBJ databases">
        <authorList>
            <consortium name="Wellcome Sanger Institute Data Sharing"/>
        </authorList>
    </citation>
    <scope>NUCLEOTIDE SEQUENCE [LARGE SCALE GENOMIC DNA]</scope>
</reference>
<feature type="region of interest" description="Disordered" evidence="2">
    <location>
        <begin position="1"/>
        <end position="26"/>
    </location>
</feature>